<accession>A0AAV1JEY0</accession>
<gene>
    <name evidence="1" type="ORF">LNINA_LOCUS7359</name>
</gene>
<reference evidence="1 2" key="1">
    <citation type="submission" date="2023-11" db="EMBL/GenBank/DDBJ databases">
        <authorList>
            <person name="Okamura Y."/>
        </authorList>
    </citation>
    <scope>NUCLEOTIDE SEQUENCE [LARGE SCALE GENOMIC DNA]</scope>
</reference>
<name>A0AAV1JEY0_9NEOP</name>
<organism evidence="1 2">
    <name type="scientific">Leptosia nina</name>
    <dbReference type="NCBI Taxonomy" id="320188"/>
    <lineage>
        <taxon>Eukaryota</taxon>
        <taxon>Metazoa</taxon>
        <taxon>Ecdysozoa</taxon>
        <taxon>Arthropoda</taxon>
        <taxon>Hexapoda</taxon>
        <taxon>Insecta</taxon>
        <taxon>Pterygota</taxon>
        <taxon>Neoptera</taxon>
        <taxon>Endopterygota</taxon>
        <taxon>Lepidoptera</taxon>
        <taxon>Glossata</taxon>
        <taxon>Ditrysia</taxon>
        <taxon>Papilionoidea</taxon>
        <taxon>Pieridae</taxon>
        <taxon>Pierinae</taxon>
        <taxon>Leptosia</taxon>
    </lineage>
</organism>
<keyword evidence="2" id="KW-1185">Reference proteome</keyword>
<sequence length="1941" mass="222869">MKYLEMLLCHNSIAQGYLSTEQNEEFDEINADVRKTTDCEVDEQDTLGGSQTKKVYIAGSDDKLYKFINELVQNKVKNELTVYFYFYKHKKFSYISSFPTSFDSLKSVLCKYAHYFYENKTADINSIEQFVDNLIVLSRTKGKRFVGASRNKDHPINISDEDDYRIYTKNKGYYEFDVPETQHYKGKDINVETVNVGNYNDFDSKLDTEDLDSQHTNKQNDIFPTVHKNIIDDTEVIQNDKTRLNIKNSNSDAMNTGIYEFDITGGEKYKQKDIIFDTNYISGGMDGDKYNDNNDYDVITNKNNDAYEFNVPNSKNYKGNNIIVDIVEPESYLDKQGEENIVTGYKIPPTTYGMSDVNNRAGIDSLPTQLYDTGGLGKTDKEYEFNAPCSNYKQKDINVDIFKSNLNNNEILSNQNTGYNEFDVQSPSYKGKDINVDILNGFPRQEDNFRNKLVEPVRHLYKDAHISSYFKGDATNRGYALDTNLNELSSLINKNSPQSESDGTLIEYPATSTKQELTLSNGNAIDNEPLQTEIGSYAPYSAQVNVPHENTYPIREDYDGSTLKNELRDGMDTNIKEFIPYYSSSDVLDTEKPTLVNKNTVTNKGEYTMQDLPCHTHLGEQPNDHTHRTVYWPKGHFHLTYHLDEPYSTICEKSDTMDNTDLKIPCSNYYIPDSYSFRKNKLNSIPYLGGKTYGYNEYSIKNPPWPNNIDINLAHMNQRKQALSDLKTQPLRTSESFVGNLRDRFESDLPEIDKHRYSFRGPPYSNNYLSDYKGNYGRKPFRLQSQPCSKNYNHQVMKAKHDLNDLHQGQAYYSQYEGIYDNNSQQKNMFRNLHKSSYGVMSDKTNMYKPKNPFHVCNKIPCQRNVHTVPICTAKNIIATPNSYIPVSKPSSLQIPDSTFDKLKYSLYPTQMTYDQSYSTNTQDLYKSHIHSPIPRSSLKSYITSYQSDKSKIPIQQSNRYHSNYFDTYEVPRIWGLQKMLPNSFNHQLYSGYSNDFGKNQMYLPTINVSNNIKSKQTQSYDQIPNSLNISPYMSDADQKSHLPCYNEILADFQSNSPSIEYQQNPLYELHNYIGKPCHAIMGNLPYKVQANSFQGWKATVLSQQPCHNYLPSFTQKLPRFSSPSNYHNTNLPQQTNTPCFRSYEPCVQLERPQSETERGVSQKNAYSYNTPLKVRQNLPYSTYTKPFMVNSKICTPNFNPAITDIIPQKDNTFINQPLITTPVRYDTDIPKSICPLAKVNMQNKLALWNRNDISRSIFADDFICKDKLRESYGSFTPFFPPYALNPIQWHESKKDIKSNVVADNLDNTFTSMYVPSSLSYPQSYSNNIAYNPYIYSPNPSLQEISYQNRKSTLFKPTVDVTRPENISPLTSLSSHFITEPKLSTSPLMVAKPSIPCTYSQNTIADAQLEEPCNYNIKKPSYTTTSYNIILNKDIRSETLKQQNANKFHQSSRKPIKNLYTLINSKPGQFASFKTSHPNLPCDNYLSQFEPLVYKYGQGMLPIRNRQDYLPFKYNSEKEKSSFYKPGVTYNTRINQIAGTKICPFSGLGENIPYSPSFQNVIGTIDVDNEPQSSTYFGPSSGHHLNQHPCYEQAYSVKPYKPFYNRNPYIQDSFDLTGKPTMSLYPQPALIDSTIPSVSNNYLRKTCQNSINLSRFDYLSNGPKIFTDPKQVSKYSAHYPSIDNYLNPFSLNSKSTYNSLQESYLPSNYYDVNFPNTDNDNNYLNSYLALGTNKPCIHIMSNKPGLYNKQVNEDTFNPSICDYSSAKYKENIPKLTINNIKEIFKSKLNNAIPTALPTKYFDDNFNDPNVHAQDTIKIDLGDIAVAKYDDKNRYMIKTDNPKIDLIVWKSKVKTLNAKLIINVKDMPVVNFMPVVRDMSIDDGYNIAKDYVKRFFGEPMIVNGRYTAYDPYAVVLNSKNSYVLWPAICNCGCKVCGCKCGQ</sequence>
<protein>
    <submittedName>
        <fullName evidence="1">Uncharacterized protein</fullName>
    </submittedName>
</protein>
<comment type="caution">
    <text evidence="1">The sequence shown here is derived from an EMBL/GenBank/DDBJ whole genome shotgun (WGS) entry which is preliminary data.</text>
</comment>
<proteinExistence type="predicted"/>
<dbReference type="EMBL" id="CAVLEF010000010">
    <property type="protein sequence ID" value="CAK1547923.1"/>
    <property type="molecule type" value="Genomic_DNA"/>
</dbReference>
<evidence type="ECO:0000313" key="1">
    <source>
        <dbReference type="EMBL" id="CAK1547923.1"/>
    </source>
</evidence>
<dbReference type="Proteomes" id="UP001497472">
    <property type="component" value="Unassembled WGS sequence"/>
</dbReference>
<evidence type="ECO:0000313" key="2">
    <source>
        <dbReference type="Proteomes" id="UP001497472"/>
    </source>
</evidence>